<dbReference type="Proteomes" id="UP000053732">
    <property type="component" value="Unassembled WGS sequence"/>
</dbReference>
<name>A0A0G4PXT4_PENC3</name>
<reference evidence="1 2" key="1">
    <citation type="journal article" date="2014" name="Nat. Commun.">
        <title>Multiple recent horizontal transfers of a large genomic region in cheese making fungi.</title>
        <authorList>
            <person name="Cheeseman K."/>
            <person name="Ropars J."/>
            <person name="Renault P."/>
            <person name="Dupont J."/>
            <person name="Gouzy J."/>
            <person name="Branca A."/>
            <person name="Abraham A.L."/>
            <person name="Ceppi M."/>
            <person name="Conseiller E."/>
            <person name="Debuchy R."/>
            <person name="Malagnac F."/>
            <person name="Goarin A."/>
            <person name="Silar P."/>
            <person name="Lacoste S."/>
            <person name="Sallet E."/>
            <person name="Bensimon A."/>
            <person name="Giraud T."/>
            <person name="Brygoo Y."/>
        </authorList>
    </citation>
    <scope>NUCLEOTIDE SEQUENCE [LARGE SCALE GENOMIC DNA]</scope>
    <source>
        <strain evidence="2">FM 013</strain>
    </source>
</reference>
<sequence>MLHQPAIIRFEQPDAFEEHNDKVIEILEENGIPQGSYPATRSFPPIYIVPEVESEDHPSVSGLRVLPGVIVDIQTDDD</sequence>
<evidence type="ECO:0000313" key="2">
    <source>
        <dbReference type="Proteomes" id="UP000053732"/>
    </source>
</evidence>
<keyword evidence="2" id="KW-1185">Reference proteome</keyword>
<accession>A0A0G4PXT4</accession>
<dbReference type="EMBL" id="HG793213">
    <property type="protein sequence ID" value="CRL31155.1"/>
    <property type="molecule type" value="Genomic_DNA"/>
</dbReference>
<protein>
    <submittedName>
        <fullName evidence="1">Str. FM013</fullName>
    </submittedName>
</protein>
<organism evidence="1 2">
    <name type="scientific">Penicillium camemberti (strain FM 013)</name>
    <dbReference type="NCBI Taxonomy" id="1429867"/>
    <lineage>
        <taxon>Eukaryota</taxon>
        <taxon>Fungi</taxon>
        <taxon>Dikarya</taxon>
        <taxon>Ascomycota</taxon>
        <taxon>Pezizomycotina</taxon>
        <taxon>Eurotiomycetes</taxon>
        <taxon>Eurotiomycetidae</taxon>
        <taxon>Eurotiales</taxon>
        <taxon>Aspergillaceae</taxon>
        <taxon>Penicillium</taxon>
    </lineage>
</organism>
<gene>
    <name evidence="1" type="ORF">PCAMFM013_S082g000002</name>
</gene>
<dbReference type="AlphaFoldDB" id="A0A0G4PXT4"/>
<evidence type="ECO:0000313" key="1">
    <source>
        <dbReference type="EMBL" id="CRL31155.1"/>
    </source>
</evidence>
<proteinExistence type="predicted"/>